<protein>
    <submittedName>
        <fullName evidence="2">Uncharacterized protein</fullName>
    </submittedName>
</protein>
<accession>A0A558BS98</accession>
<comment type="caution">
    <text evidence="2">The sequence shown here is derived from an EMBL/GenBank/DDBJ whole genome shotgun (WGS) entry which is preliminary data.</text>
</comment>
<feature type="signal peptide" evidence="1">
    <location>
        <begin position="1"/>
        <end position="21"/>
    </location>
</feature>
<feature type="chain" id="PRO_5021928913" evidence="1">
    <location>
        <begin position="22"/>
        <end position="114"/>
    </location>
</feature>
<proteinExistence type="predicted"/>
<evidence type="ECO:0000313" key="2">
    <source>
        <dbReference type="EMBL" id="TVT39407.1"/>
    </source>
</evidence>
<gene>
    <name evidence="2" type="ORF">FNT36_17285</name>
</gene>
<dbReference type="Proteomes" id="UP000317624">
    <property type="component" value="Unassembled WGS sequence"/>
</dbReference>
<dbReference type="EMBL" id="VMRJ01000004">
    <property type="protein sequence ID" value="TVT39407.1"/>
    <property type="molecule type" value="Genomic_DNA"/>
</dbReference>
<keyword evidence="1" id="KW-0732">Signal</keyword>
<reference evidence="2 3" key="1">
    <citation type="submission" date="2019-07" db="EMBL/GenBank/DDBJ databases">
        <title>Hymenobacter sp. straun FUR1 Genome sequencing and assembly.</title>
        <authorList>
            <person name="Chhetri G."/>
        </authorList>
    </citation>
    <scope>NUCLEOTIDE SEQUENCE [LARGE SCALE GENOMIC DNA]</scope>
    <source>
        <strain evidence="2 3">Fur1</strain>
    </source>
</reference>
<organism evidence="2 3">
    <name type="scientific">Hymenobacter setariae</name>
    <dbReference type="NCBI Taxonomy" id="2594794"/>
    <lineage>
        <taxon>Bacteria</taxon>
        <taxon>Pseudomonadati</taxon>
        <taxon>Bacteroidota</taxon>
        <taxon>Cytophagia</taxon>
        <taxon>Cytophagales</taxon>
        <taxon>Hymenobacteraceae</taxon>
        <taxon>Hymenobacter</taxon>
    </lineage>
</organism>
<dbReference type="RefSeq" id="WP_144850238.1">
    <property type="nucleotide sequence ID" value="NZ_VMRJ01000004.1"/>
</dbReference>
<sequence>MKKLFLSGACLVALSSQPVMAQTVGIDVIIVRVAERSGCTHLTVERKGQEPEEIEFDWDSRIGKKWERASKGYLEALSKLYQQGYQVQTTIPGAAYTDGGTVNTTLVFTRTTSK</sequence>
<dbReference type="OrthoDB" id="9554439at2"/>
<dbReference type="AlphaFoldDB" id="A0A558BS98"/>
<evidence type="ECO:0000313" key="3">
    <source>
        <dbReference type="Proteomes" id="UP000317624"/>
    </source>
</evidence>
<evidence type="ECO:0000256" key="1">
    <source>
        <dbReference type="SAM" id="SignalP"/>
    </source>
</evidence>
<name>A0A558BS98_9BACT</name>
<keyword evidence="3" id="KW-1185">Reference proteome</keyword>